<dbReference type="InterPro" id="IPR052340">
    <property type="entry name" value="RNase_Y/CdgJ"/>
</dbReference>
<organism evidence="2 3">
    <name type="scientific">Fusibacter ferrireducens</name>
    <dbReference type="NCBI Taxonomy" id="2785058"/>
    <lineage>
        <taxon>Bacteria</taxon>
        <taxon>Bacillati</taxon>
        <taxon>Bacillota</taxon>
        <taxon>Clostridia</taxon>
        <taxon>Eubacteriales</taxon>
        <taxon>Eubacteriales Family XII. Incertae Sedis</taxon>
        <taxon>Fusibacter</taxon>
    </lineage>
</organism>
<evidence type="ECO:0000313" key="2">
    <source>
        <dbReference type="EMBL" id="MBF4694129.1"/>
    </source>
</evidence>
<keyword evidence="3" id="KW-1185">Reference proteome</keyword>
<dbReference type="PROSITE" id="PS51833">
    <property type="entry name" value="HDOD"/>
    <property type="match status" value="1"/>
</dbReference>
<evidence type="ECO:0000259" key="1">
    <source>
        <dbReference type="PROSITE" id="PS51833"/>
    </source>
</evidence>
<dbReference type="EMBL" id="JADKNH010000008">
    <property type="protein sequence ID" value="MBF4694129.1"/>
    <property type="molecule type" value="Genomic_DNA"/>
</dbReference>
<dbReference type="SUPFAM" id="SSF109604">
    <property type="entry name" value="HD-domain/PDEase-like"/>
    <property type="match status" value="1"/>
</dbReference>
<dbReference type="InterPro" id="IPR013976">
    <property type="entry name" value="HDOD"/>
</dbReference>
<accession>A0ABR9ZWZ6</accession>
<reference evidence="2 3" key="1">
    <citation type="submission" date="2020-11" db="EMBL/GenBank/DDBJ databases">
        <title>Fusibacter basophilias sp. nov.</title>
        <authorList>
            <person name="Qiu D."/>
        </authorList>
    </citation>
    <scope>NUCLEOTIDE SEQUENCE [LARGE SCALE GENOMIC DNA]</scope>
    <source>
        <strain evidence="2 3">Q10-2</strain>
    </source>
</reference>
<feature type="domain" description="HDOD" evidence="1">
    <location>
        <begin position="138"/>
        <end position="329"/>
    </location>
</feature>
<dbReference type="PANTHER" id="PTHR33525:SF3">
    <property type="entry name" value="RIBONUCLEASE Y"/>
    <property type="match status" value="1"/>
</dbReference>
<name>A0ABR9ZWZ6_9FIRM</name>
<dbReference type="Pfam" id="PF08668">
    <property type="entry name" value="HDOD"/>
    <property type="match status" value="1"/>
</dbReference>
<sequence>MNSLLLVSNDKIFIAKFSNRLNHDAYELAISSSLEEAKIELAQKDYRMVLVDLSEEAENEVLLRFLKLKYPKVIRLAVMNASTSMDYYMPKQQNSAQMSWKKNIDNEELFIIIDKVIAIDAQVKNSELVNLVSNFKHLPTVPEIYNQLSLLIQENASVEEIALKLEEDPAVTSNILKMANSAFYNAKTGSIRQAIMYIGLINVKNIILTNAVFGNDGLPPETRQIHWEHVSLTNKILNGMYQELLGKKLNNNISSVGLLHDIGSIVLMSNFPKEFKKIVEIVNCQEGTNINAVEKEWIGFNHEELGGHLLDLWGLPFPIIEAALYHHEPFSEKVINKELVISMHVANYYAWKFMNINHYQQSLDVKAFSELGITQKMFDVFFENLKRKL</sequence>
<gene>
    <name evidence="2" type="ORF">ISU02_13490</name>
</gene>
<dbReference type="Proteomes" id="UP000614200">
    <property type="component" value="Unassembled WGS sequence"/>
</dbReference>
<dbReference type="PANTHER" id="PTHR33525">
    <property type="match status" value="1"/>
</dbReference>
<evidence type="ECO:0000313" key="3">
    <source>
        <dbReference type="Proteomes" id="UP000614200"/>
    </source>
</evidence>
<dbReference type="RefSeq" id="WP_194702372.1">
    <property type="nucleotide sequence ID" value="NZ_JADKNH010000008.1"/>
</dbReference>
<comment type="caution">
    <text evidence="2">The sequence shown here is derived from an EMBL/GenBank/DDBJ whole genome shotgun (WGS) entry which is preliminary data.</text>
</comment>
<proteinExistence type="predicted"/>
<dbReference type="Gene3D" id="1.10.3210.10">
    <property type="entry name" value="Hypothetical protein af1432"/>
    <property type="match status" value="1"/>
</dbReference>
<protein>
    <submittedName>
        <fullName evidence="2">HDOD domain-containing protein</fullName>
    </submittedName>
</protein>